<keyword evidence="7" id="KW-0812">Transmembrane</keyword>
<reference evidence="8 9" key="1">
    <citation type="submission" date="2024-02" db="EMBL/GenBank/DDBJ databases">
        <authorList>
            <person name="Vignale AGUSTIN F."/>
            <person name="Sosa J E."/>
            <person name="Modenutti C."/>
        </authorList>
    </citation>
    <scope>NUCLEOTIDE SEQUENCE [LARGE SCALE GENOMIC DNA]</scope>
</reference>
<proteinExistence type="inferred from homology"/>
<comment type="similarity">
    <text evidence="1">Belongs to the Frigida family.</text>
</comment>
<dbReference type="Pfam" id="PF07899">
    <property type="entry name" value="Frigida"/>
    <property type="match status" value="4"/>
</dbReference>
<comment type="caution">
    <text evidence="8">The sequence shown here is derived from an EMBL/GenBank/DDBJ whole genome shotgun (WGS) entry which is preliminary data.</text>
</comment>
<evidence type="ECO:0000313" key="8">
    <source>
        <dbReference type="EMBL" id="CAK9152191.1"/>
    </source>
</evidence>
<keyword evidence="3" id="KW-0221">Differentiation</keyword>
<feature type="coiled-coil region" evidence="5">
    <location>
        <begin position="187"/>
        <end position="247"/>
    </location>
</feature>
<keyword evidence="2" id="KW-0217">Developmental protein</keyword>
<feature type="region of interest" description="Disordered" evidence="6">
    <location>
        <begin position="1251"/>
        <end position="1270"/>
    </location>
</feature>
<keyword evidence="5" id="KW-0175">Coiled coil</keyword>
<protein>
    <recommendedName>
        <fullName evidence="10">FRIGIDA-like protein</fullName>
    </recommendedName>
</protein>
<feature type="coiled-coil region" evidence="5">
    <location>
        <begin position="71"/>
        <end position="101"/>
    </location>
</feature>
<evidence type="ECO:0000256" key="1">
    <source>
        <dbReference type="ARBA" id="ARBA00008956"/>
    </source>
</evidence>
<keyword evidence="7" id="KW-1133">Transmembrane helix</keyword>
<evidence type="ECO:0000256" key="4">
    <source>
        <dbReference type="ARBA" id="ARBA00023089"/>
    </source>
</evidence>
<keyword evidence="4" id="KW-0287">Flowering</keyword>
<organism evidence="8 9">
    <name type="scientific">Ilex paraguariensis</name>
    <name type="common">yerba mate</name>
    <dbReference type="NCBI Taxonomy" id="185542"/>
    <lineage>
        <taxon>Eukaryota</taxon>
        <taxon>Viridiplantae</taxon>
        <taxon>Streptophyta</taxon>
        <taxon>Embryophyta</taxon>
        <taxon>Tracheophyta</taxon>
        <taxon>Spermatophyta</taxon>
        <taxon>Magnoliopsida</taxon>
        <taxon>eudicotyledons</taxon>
        <taxon>Gunneridae</taxon>
        <taxon>Pentapetalae</taxon>
        <taxon>asterids</taxon>
        <taxon>campanulids</taxon>
        <taxon>Aquifoliales</taxon>
        <taxon>Aquifoliaceae</taxon>
        <taxon>Ilex</taxon>
    </lineage>
</organism>
<gene>
    <name evidence="8" type="ORF">ILEXP_LOCUS20405</name>
</gene>
<name>A0ABC8S4Q0_9AQUA</name>
<evidence type="ECO:0000313" key="9">
    <source>
        <dbReference type="Proteomes" id="UP001642360"/>
    </source>
</evidence>
<dbReference type="Proteomes" id="UP001642360">
    <property type="component" value="Unassembled WGS sequence"/>
</dbReference>
<evidence type="ECO:0000256" key="5">
    <source>
        <dbReference type="SAM" id="Coils"/>
    </source>
</evidence>
<evidence type="ECO:0000256" key="3">
    <source>
        <dbReference type="ARBA" id="ARBA00022782"/>
    </source>
</evidence>
<dbReference type="InterPro" id="IPR012474">
    <property type="entry name" value="Frigida"/>
</dbReference>
<feature type="transmembrane region" description="Helical" evidence="7">
    <location>
        <begin position="560"/>
        <end position="577"/>
    </location>
</feature>
<evidence type="ECO:0008006" key="10">
    <source>
        <dbReference type="Google" id="ProtNLM"/>
    </source>
</evidence>
<sequence>MASLEKISANLKLTESKKNDLRKAILWLTLEWKDFEEHLDSTQGSFRECFDELESREKHLHSIQESISESNKDLNLIQNSIESRLREVENKEKEFHAFQEEQIEDFELKEKQLGLVRKSVEARIEEVKSKEKTLDATQKLVEGLFDKLALEIKQFEPIQKLIDERFKEIGLKGEYFENRTTRLNSVQNWIERRAKELDTKEEQLEERGKELELKERNLGSVQKELELKEKEVECAQESNEKRAAELESREKQLNSVKKFTQDCFKEFQSKKKQCQLEQKLFEERVKDIELREKQVEDRVKEFGSKGKQFSNAIDPRVKTEPVENLPGEIDCLSADIRFVVTMDGKSLQMFLNGRGKDHELMAEEVYKALRLSPDPSKLVLDAMEGFYPPHLKKENVEFEGNVVRSSCILLLEQLMRILPQIQPHVREAALRLAGEWKAKMVVGGKKSLDVLGLLHLLASYGLASAFDEDELLNLVEIVAEHRQTPELCRLLGFTENIPEVHWLFGCLKGDGSSCMLRVLSRWLVVRRRQRWWLLVQSRLCGDPSSGGGGSHLLGVRHRRLVWSTLVAFVVVVVAGHWRRRLVWSMLVASLDAVDSKDLVQNLIRKQQHLVAIRFICSFGLVNKFPPVPIMKDYLKQVKNIAKSMRKKDNSRKAQNQSTGKRVAAMRAVMKCIVDHKLESLYSPKILEKCIGQLIMQNAGKKFTASSATNKALKRQQIEMKRMSVITATIAPKAMATAPDPRRAIANVCSPATNMAVILANMDGKNLQLFLSEHLEEHEFIMHEEVFSALQMLFDPARLVLDAMQGFYSPHSDNRNKDFGGNVIRRSCILLLEQLVRLSPTIKPQTKEEAIKLAFDWKEKMRAKNENCMEIMGFLLLIGAYGLAFAFDADELLNLFKIVAQFRHAPELCEALGFSDNVHVSGILHPEATIGQFSSENLCSGAVASSSMGQRHDFEFLCTTMDRKGEELDSMWNDVPASIRHASDPAKLVLDALQCCYYSKLKRNNKFVMTSFVNLLEQLMRISPGIMPQVKESAMKFSVDWRAELDGPRMFPMEVLGFLQLLATYKLAAYFDANDLLDLLDAVHQQKQTTNLFQVLGLADKIPSFIHNLIGKGRRLQAIRYIYAFQLVDIFPPVPLLQSHLIYSEQLAKKKCEEGHNSPVAQYRATNNEITALRAVIKCILDHGLESEYSVENLKARIAQLERQRDEWKISMLCPSSKVQCQQNETKTSPPASLLAAIGQPQLQDTIEHGPAAAVNSKAESHQKPAQKRRRVDISVEAMPTTHLGSAYPTHSEQTSSRYTGGWFTEQDGPYSRAPLGHYSLGSSTPIMPHTSHLEWQYGSDASPNWGTRNFGFSGGHFGVAANLNDQPSMMDERQRQYSNVSWQVP</sequence>
<evidence type="ECO:0000256" key="7">
    <source>
        <dbReference type="SAM" id="Phobius"/>
    </source>
</evidence>
<evidence type="ECO:0000256" key="2">
    <source>
        <dbReference type="ARBA" id="ARBA00022473"/>
    </source>
</evidence>
<dbReference type="GO" id="GO:0009908">
    <property type="term" value="P:flower development"/>
    <property type="evidence" value="ECO:0007669"/>
    <property type="project" value="UniProtKB-KW"/>
</dbReference>
<evidence type="ECO:0000256" key="6">
    <source>
        <dbReference type="SAM" id="MobiDB-lite"/>
    </source>
</evidence>
<feature type="transmembrane region" description="Helical" evidence="7">
    <location>
        <begin position="867"/>
        <end position="886"/>
    </location>
</feature>
<keyword evidence="9" id="KW-1185">Reference proteome</keyword>
<dbReference type="PANTHER" id="PTHR31791:SF47">
    <property type="entry name" value="INACTIVE FRIGIDA-LIKE PROTEIN 2"/>
    <property type="match status" value="1"/>
</dbReference>
<dbReference type="PANTHER" id="PTHR31791">
    <property type="entry name" value="FRIGIDA-LIKE PROTEIN 3-RELATED"/>
    <property type="match status" value="1"/>
</dbReference>
<dbReference type="GO" id="GO:0030154">
    <property type="term" value="P:cell differentiation"/>
    <property type="evidence" value="ECO:0007669"/>
    <property type="project" value="UniProtKB-KW"/>
</dbReference>
<dbReference type="EMBL" id="CAUOFW020002236">
    <property type="protein sequence ID" value="CAK9152191.1"/>
    <property type="molecule type" value="Genomic_DNA"/>
</dbReference>
<accession>A0ABC8S4Q0</accession>
<keyword evidence="7" id="KW-0472">Membrane</keyword>